<proteinExistence type="predicted"/>
<evidence type="ECO:0000313" key="3">
    <source>
        <dbReference type="EMBL" id="KZM81532.1"/>
    </source>
</evidence>
<evidence type="ECO:0000256" key="1">
    <source>
        <dbReference type="SAM" id="MobiDB-lite"/>
    </source>
</evidence>
<reference evidence="3" key="1">
    <citation type="journal article" date="2016" name="Nat. Genet.">
        <title>A high-quality carrot genome assembly provides new insights into carotenoid accumulation and asterid genome evolution.</title>
        <authorList>
            <person name="Iorizzo M."/>
            <person name="Ellison S."/>
            <person name="Senalik D."/>
            <person name="Zeng P."/>
            <person name="Satapoomin P."/>
            <person name="Huang J."/>
            <person name="Bowman M."/>
            <person name="Iovene M."/>
            <person name="Sanseverino W."/>
            <person name="Cavagnaro P."/>
            <person name="Yildiz M."/>
            <person name="Macko-Podgorni A."/>
            <person name="Moranska E."/>
            <person name="Grzebelus E."/>
            <person name="Grzebelus D."/>
            <person name="Ashrafi H."/>
            <person name="Zheng Z."/>
            <person name="Cheng S."/>
            <person name="Spooner D."/>
            <person name="Van Deynze A."/>
            <person name="Simon P."/>
        </authorList>
    </citation>
    <scope>NUCLEOTIDE SEQUENCE [LARGE SCALE GENOMIC DNA]</scope>
    <source>
        <tissue evidence="3">Leaf</tissue>
    </source>
</reference>
<dbReference type="EMBL" id="CP093351">
    <property type="protein sequence ID" value="WOH13986.1"/>
    <property type="molecule type" value="Genomic_DNA"/>
</dbReference>
<accession>A0A175YFD6</accession>
<keyword evidence="2" id="KW-0472">Membrane</keyword>
<organism evidence="3">
    <name type="scientific">Daucus carota subsp. sativus</name>
    <name type="common">Carrot</name>
    <dbReference type="NCBI Taxonomy" id="79200"/>
    <lineage>
        <taxon>Eukaryota</taxon>
        <taxon>Viridiplantae</taxon>
        <taxon>Streptophyta</taxon>
        <taxon>Embryophyta</taxon>
        <taxon>Tracheophyta</taxon>
        <taxon>Spermatophyta</taxon>
        <taxon>Magnoliopsida</taxon>
        <taxon>eudicotyledons</taxon>
        <taxon>Gunneridae</taxon>
        <taxon>Pentapetalae</taxon>
        <taxon>asterids</taxon>
        <taxon>campanulids</taxon>
        <taxon>Apiales</taxon>
        <taxon>Apiaceae</taxon>
        <taxon>Apioideae</taxon>
        <taxon>Scandiceae</taxon>
        <taxon>Daucinae</taxon>
        <taxon>Daucus</taxon>
        <taxon>Daucus sect. Daucus</taxon>
    </lineage>
</organism>
<evidence type="ECO:0000313" key="4">
    <source>
        <dbReference type="EMBL" id="WOH13986.1"/>
    </source>
</evidence>
<name>A0A175YFD6_DAUCS</name>
<feature type="transmembrane region" description="Helical" evidence="2">
    <location>
        <begin position="12"/>
        <end position="31"/>
    </location>
</feature>
<gene>
    <name evidence="3" type="ORF">DCAR_029145</name>
    <name evidence="4" type="ORF">DCAR_0933501</name>
</gene>
<keyword evidence="5" id="KW-1185">Reference proteome</keyword>
<dbReference type="Proteomes" id="UP000077755">
    <property type="component" value="Chromosome 9"/>
</dbReference>
<dbReference type="EMBL" id="LNRQ01000009">
    <property type="protein sequence ID" value="KZM81532.1"/>
    <property type="molecule type" value="Genomic_DNA"/>
</dbReference>
<dbReference type="Gramene" id="KZM81532">
    <property type="protein sequence ID" value="KZM81532"/>
    <property type="gene ID" value="DCAR_029145"/>
</dbReference>
<keyword evidence="2" id="KW-1133">Transmembrane helix</keyword>
<reference evidence="4" key="2">
    <citation type="submission" date="2022-03" db="EMBL/GenBank/DDBJ databases">
        <title>Draft title - Genomic analysis of global carrot germplasm unveils the trajectory of domestication and the origin of high carotenoid orange carrot.</title>
        <authorList>
            <person name="Iorizzo M."/>
            <person name="Ellison S."/>
            <person name="Senalik D."/>
            <person name="Macko-Podgorni A."/>
            <person name="Grzebelus D."/>
            <person name="Bostan H."/>
            <person name="Rolling W."/>
            <person name="Curaba J."/>
            <person name="Simon P."/>
        </authorList>
    </citation>
    <scope>NUCLEOTIDE SEQUENCE</scope>
    <source>
        <tissue evidence="4">Leaf</tissue>
    </source>
</reference>
<evidence type="ECO:0000256" key="2">
    <source>
        <dbReference type="SAM" id="Phobius"/>
    </source>
</evidence>
<feature type="region of interest" description="Disordered" evidence="1">
    <location>
        <begin position="177"/>
        <end position="241"/>
    </location>
</feature>
<protein>
    <submittedName>
        <fullName evidence="3">Uncharacterized protein</fullName>
    </submittedName>
</protein>
<sequence length="241" mass="26776">MVALTSFLLKDTHTWTAIWIASSAIFAILYSSYKACVKMKRAQLMPPVNRRYYRVLGYQVIPIHIIYNVASHWNPRGVVIDTLLIVVGNEDVVVPNVAEVLQDLGIQSVPQANAPEVTVQRDGRNQSVADTSVPEVAIQRDLEDQFVAHPPEVAKNNDGGTESIANANVPEIAVQRDVDDQSAAGEPEVPQKDDEENQSVDNEYATEIVIQKYVEDQSESDAGPSEVAHKDEEYHDLHMQM</sequence>
<keyword evidence="2" id="KW-0812">Transmembrane</keyword>
<feature type="compositionally biased region" description="Basic and acidic residues" evidence="1">
    <location>
        <begin position="227"/>
        <end position="241"/>
    </location>
</feature>
<evidence type="ECO:0000313" key="5">
    <source>
        <dbReference type="Proteomes" id="UP000077755"/>
    </source>
</evidence>
<dbReference type="AlphaFoldDB" id="A0A175YFD6"/>